<dbReference type="InterPro" id="IPR053207">
    <property type="entry name" value="Non-NMDA_GluR_Accessory"/>
</dbReference>
<dbReference type="AlphaFoldDB" id="A0A7R9EIK4"/>
<organism evidence="1">
    <name type="scientific">Timema monikensis</name>
    <dbReference type="NCBI Taxonomy" id="170555"/>
    <lineage>
        <taxon>Eukaryota</taxon>
        <taxon>Metazoa</taxon>
        <taxon>Ecdysozoa</taxon>
        <taxon>Arthropoda</taxon>
        <taxon>Hexapoda</taxon>
        <taxon>Insecta</taxon>
        <taxon>Pterygota</taxon>
        <taxon>Neoptera</taxon>
        <taxon>Polyneoptera</taxon>
        <taxon>Phasmatodea</taxon>
        <taxon>Timematodea</taxon>
        <taxon>Timematoidea</taxon>
        <taxon>Timematidae</taxon>
        <taxon>Timema</taxon>
    </lineage>
</organism>
<sequence>MTTPSWPSPETNHPPQYATEHMSTLCADVIASVSPMAAVITSSCNRTYHGDVGKTYELELHRPREDRLPFICQLTLTAGGGDLGDIVQSQDSNLCLLLNNYRELSANHALARKFGQAVAQSLASLAKQSLSHSQVWPSSHLVAHKFGQAVAQSLASLAKQFAQSLFGQAVTQLLASLAKQSLSCSPVWRSSRSIARMHVCQSVRTHSMFSSKKRSSSVARTLQDVARCHRLCLFDLEEERNRNEGTGWEQGEEQGGEEQGARELSLSCPQLTFDSFTLGRFVSFTVDGCPDGWLQIIEMDRPLVGGSWCGTSWGSALYYSETRSITLNMRLNRLNRDQTGYNFDFRLGFKMLRREAAVVRYGGEISGEVGALFGRWELYHLFTLTSHVKETIYSSSAPIPEPLSHTSMEVYMLGPI</sequence>
<protein>
    <submittedName>
        <fullName evidence="1">Uncharacterized protein</fullName>
    </submittedName>
</protein>
<evidence type="ECO:0000313" key="1">
    <source>
        <dbReference type="EMBL" id="CAD7434252.1"/>
    </source>
</evidence>
<gene>
    <name evidence="1" type="ORF">TMSB3V08_LOCUS10906</name>
</gene>
<accession>A0A7R9EIK4</accession>
<dbReference type="PANTHER" id="PTHR47537">
    <property type="entry name" value="CUBILIN"/>
    <property type="match status" value="1"/>
</dbReference>
<dbReference type="EMBL" id="OB797330">
    <property type="protein sequence ID" value="CAD7434252.1"/>
    <property type="molecule type" value="Genomic_DNA"/>
</dbReference>
<name>A0A7R9EIK4_9NEOP</name>
<proteinExistence type="predicted"/>
<reference evidence="1" key="1">
    <citation type="submission" date="2020-11" db="EMBL/GenBank/DDBJ databases">
        <authorList>
            <person name="Tran Van P."/>
        </authorList>
    </citation>
    <scope>NUCLEOTIDE SEQUENCE</scope>
</reference>
<dbReference type="PANTHER" id="PTHR47537:SF4">
    <property type="entry name" value="GH12701P"/>
    <property type="match status" value="1"/>
</dbReference>
<dbReference type="GO" id="GO:0005886">
    <property type="term" value="C:plasma membrane"/>
    <property type="evidence" value="ECO:0007669"/>
    <property type="project" value="TreeGrafter"/>
</dbReference>